<organism evidence="4 5">
    <name type="scientific">Planotetraspora mira</name>
    <dbReference type="NCBI Taxonomy" id="58121"/>
    <lineage>
        <taxon>Bacteria</taxon>
        <taxon>Bacillati</taxon>
        <taxon>Actinomycetota</taxon>
        <taxon>Actinomycetes</taxon>
        <taxon>Streptosporangiales</taxon>
        <taxon>Streptosporangiaceae</taxon>
        <taxon>Planotetraspora</taxon>
    </lineage>
</organism>
<gene>
    <name evidence="4" type="ORF">Pmi06nite_47060</name>
</gene>
<dbReference type="PANTHER" id="PTHR43976">
    <property type="entry name" value="SHORT CHAIN DEHYDROGENASE"/>
    <property type="match status" value="1"/>
</dbReference>
<proteinExistence type="inferred from homology"/>
<dbReference type="NCBIfam" id="NF004824">
    <property type="entry name" value="PRK06180.1"/>
    <property type="match status" value="1"/>
</dbReference>
<dbReference type="EMBL" id="BOOO01000024">
    <property type="protein sequence ID" value="GII31264.1"/>
    <property type="molecule type" value="Genomic_DNA"/>
</dbReference>
<dbReference type="AlphaFoldDB" id="A0A8J3X8V3"/>
<evidence type="ECO:0000313" key="4">
    <source>
        <dbReference type="EMBL" id="GII31264.1"/>
    </source>
</evidence>
<dbReference type="PRINTS" id="PR00081">
    <property type="entry name" value="GDHRDH"/>
</dbReference>
<dbReference type="InterPro" id="IPR051911">
    <property type="entry name" value="SDR_oxidoreductase"/>
</dbReference>
<keyword evidence="5" id="KW-1185">Reference proteome</keyword>
<accession>A0A8J3X8V3</accession>
<evidence type="ECO:0000313" key="5">
    <source>
        <dbReference type="Proteomes" id="UP000650628"/>
    </source>
</evidence>
<comment type="similarity">
    <text evidence="1 3">Belongs to the short-chain dehydrogenases/reductases (SDR) family.</text>
</comment>
<dbReference type="PRINTS" id="PR00080">
    <property type="entry name" value="SDRFAMILY"/>
</dbReference>
<dbReference type="GO" id="GO:0016491">
    <property type="term" value="F:oxidoreductase activity"/>
    <property type="evidence" value="ECO:0007669"/>
    <property type="project" value="UniProtKB-KW"/>
</dbReference>
<dbReference type="SUPFAM" id="SSF51735">
    <property type="entry name" value="NAD(P)-binding Rossmann-fold domains"/>
    <property type="match status" value="1"/>
</dbReference>
<dbReference type="Pfam" id="PF00106">
    <property type="entry name" value="adh_short"/>
    <property type="match status" value="1"/>
</dbReference>
<evidence type="ECO:0000256" key="2">
    <source>
        <dbReference type="ARBA" id="ARBA00023002"/>
    </source>
</evidence>
<dbReference type="CDD" id="cd05374">
    <property type="entry name" value="17beta-HSD-like_SDR_c"/>
    <property type="match status" value="1"/>
</dbReference>
<evidence type="ECO:0000256" key="1">
    <source>
        <dbReference type="ARBA" id="ARBA00006484"/>
    </source>
</evidence>
<comment type="caution">
    <text evidence="4">The sequence shown here is derived from an EMBL/GenBank/DDBJ whole genome shotgun (WGS) entry which is preliminary data.</text>
</comment>
<protein>
    <submittedName>
        <fullName evidence="4">Short-chain dehydrogenase/reductase</fullName>
    </submittedName>
</protein>
<name>A0A8J3X8V3_9ACTN</name>
<dbReference type="PANTHER" id="PTHR43976:SF16">
    <property type="entry name" value="SHORT-CHAIN DEHYDROGENASE_REDUCTASE FAMILY PROTEIN"/>
    <property type="match status" value="1"/>
</dbReference>
<keyword evidence="2" id="KW-0560">Oxidoreductase</keyword>
<dbReference type="RefSeq" id="WP_239114139.1">
    <property type="nucleotide sequence ID" value="NZ_BOOO01000024.1"/>
</dbReference>
<dbReference type="InterPro" id="IPR036291">
    <property type="entry name" value="NAD(P)-bd_dom_sf"/>
</dbReference>
<dbReference type="InterPro" id="IPR020904">
    <property type="entry name" value="Sc_DH/Rdtase_CS"/>
</dbReference>
<evidence type="ECO:0000256" key="3">
    <source>
        <dbReference type="RuleBase" id="RU000363"/>
    </source>
</evidence>
<reference evidence="4 5" key="1">
    <citation type="submission" date="2021-01" db="EMBL/GenBank/DDBJ databases">
        <title>Whole genome shotgun sequence of Planotetraspora mira NBRC 15435.</title>
        <authorList>
            <person name="Komaki H."/>
            <person name="Tamura T."/>
        </authorList>
    </citation>
    <scope>NUCLEOTIDE SEQUENCE [LARGE SCALE GENOMIC DNA]</scope>
    <source>
        <strain evidence="4 5">NBRC 15435</strain>
    </source>
</reference>
<dbReference type="InterPro" id="IPR002347">
    <property type="entry name" value="SDR_fam"/>
</dbReference>
<dbReference type="Gene3D" id="3.40.50.720">
    <property type="entry name" value="NAD(P)-binding Rossmann-like Domain"/>
    <property type="match status" value="1"/>
</dbReference>
<dbReference type="PROSITE" id="PS00061">
    <property type="entry name" value="ADH_SHORT"/>
    <property type="match status" value="1"/>
</dbReference>
<sequence>MNTEHETSGRVWLITGASSGFGRSIAEAALAAGDTVVATARRPEALDDLVAAYPGRAVAVPLDVTDSARIAAVVAEVILWHGRVDVLVNNAGRGHLGAVEETTDQELRELMDLHFFGPATLTRAVLPHMRRQGSGAIVQMSSMGGRFSFPGVGAYSATKFALEGLSQALAQEVAPFGIKVLIVEPGSFRTGLASASSTQSAAIPGYEGTVGIVRTEFPSSDGKQPGDPAKAAAAILTALEAEETPLQLPLGDDATDAILARLDASRAETLAWERISRRTAFDEGLAAQGPSAGGSTPMR</sequence>
<dbReference type="Proteomes" id="UP000650628">
    <property type="component" value="Unassembled WGS sequence"/>
</dbReference>